<organism evidence="1 2">
    <name type="scientific">Brassica napus</name>
    <name type="common">Rape</name>
    <dbReference type="NCBI Taxonomy" id="3708"/>
    <lineage>
        <taxon>Eukaryota</taxon>
        <taxon>Viridiplantae</taxon>
        <taxon>Streptophyta</taxon>
        <taxon>Embryophyta</taxon>
        <taxon>Tracheophyta</taxon>
        <taxon>Spermatophyta</taxon>
        <taxon>Magnoliopsida</taxon>
        <taxon>eudicotyledons</taxon>
        <taxon>Gunneridae</taxon>
        <taxon>Pentapetalae</taxon>
        <taxon>rosids</taxon>
        <taxon>malvids</taxon>
        <taxon>Brassicales</taxon>
        <taxon>Brassicaceae</taxon>
        <taxon>Brassiceae</taxon>
        <taxon>Brassica</taxon>
    </lineage>
</organism>
<protein>
    <submittedName>
        <fullName evidence="1">BnaA02g36370D protein</fullName>
    </submittedName>
</protein>
<dbReference type="Proteomes" id="UP000028999">
    <property type="component" value="Unassembled WGS sequence"/>
</dbReference>
<dbReference type="EMBL" id="LK033244">
    <property type="protein sequence ID" value="CDY53862.1"/>
    <property type="molecule type" value="Genomic_DNA"/>
</dbReference>
<proteinExistence type="predicted"/>
<gene>
    <name evidence="1" type="primary">BnaA02g36370D</name>
    <name evidence="1" type="ORF">GSBRNA2T00011564001</name>
</gene>
<evidence type="ECO:0000313" key="1">
    <source>
        <dbReference type="EMBL" id="CDY53862.1"/>
    </source>
</evidence>
<sequence>MAFTTKLRGVTLEFLFSKTSGISIEICSVGYLRTSDRNRMFPPE</sequence>
<name>A0A078IV48_BRANA</name>
<evidence type="ECO:0000313" key="2">
    <source>
        <dbReference type="Proteomes" id="UP000028999"/>
    </source>
</evidence>
<keyword evidence="2" id="KW-1185">Reference proteome</keyword>
<reference evidence="1 2" key="1">
    <citation type="journal article" date="2014" name="Science">
        <title>Plant genetics. Early allopolyploid evolution in the post-Neolithic Brassica napus oilseed genome.</title>
        <authorList>
            <person name="Chalhoub B."/>
            <person name="Denoeud F."/>
            <person name="Liu S."/>
            <person name="Parkin I.A."/>
            <person name="Tang H."/>
            <person name="Wang X."/>
            <person name="Chiquet J."/>
            <person name="Belcram H."/>
            <person name="Tong C."/>
            <person name="Samans B."/>
            <person name="Correa M."/>
            <person name="Da Silva C."/>
            <person name="Just J."/>
            <person name="Falentin C."/>
            <person name="Koh C.S."/>
            <person name="Le Clainche I."/>
            <person name="Bernard M."/>
            <person name="Bento P."/>
            <person name="Noel B."/>
            <person name="Labadie K."/>
            <person name="Alberti A."/>
            <person name="Charles M."/>
            <person name="Arnaud D."/>
            <person name="Guo H."/>
            <person name="Daviaud C."/>
            <person name="Alamery S."/>
            <person name="Jabbari K."/>
            <person name="Zhao M."/>
            <person name="Edger P.P."/>
            <person name="Chelaifa H."/>
            <person name="Tack D."/>
            <person name="Lassalle G."/>
            <person name="Mestiri I."/>
            <person name="Schnel N."/>
            <person name="Le Paslier M.C."/>
            <person name="Fan G."/>
            <person name="Renault V."/>
            <person name="Bayer P.E."/>
            <person name="Golicz A.A."/>
            <person name="Manoli S."/>
            <person name="Lee T.H."/>
            <person name="Thi V.H."/>
            <person name="Chalabi S."/>
            <person name="Hu Q."/>
            <person name="Fan C."/>
            <person name="Tollenaere R."/>
            <person name="Lu Y."/>
            <person name="Battail C."/>
            <person name="Shen J."/>
            <person name="Sidebottom C.H."/>
            <person name="Wang X."/>
            <person name="Canaguier A."/>
            <person name="Chauveau A."/>
            <person name="Berard A."/>
            <person name="Deniot G."/>
            <person name="Guan M."/>
            <person name="Liu Z."/>
            <person name="Sun F."/>
            <person name="Lim Y.P."/>
            <person name="Lyons E."/>
            <person name="Town C.D."/>
            <person name="Bancroft I."/>
            <person name="Wang X."/>
            <person name="Meng J."/>
            <person name="Ma J."/>
            <person name="Pires J.C."/>
            <person name="King G.J."/>
            <person name="Brunel D."/>
            <person name="Delourme R."/>
            <person name="Renard M."/>
            <person name="Aury J.M."/>
            <person name="Adams K.L."/>
            <person name="Batley J."/>
            <person name="Snowdon R.J."/>
            <person name="Tost J."/>
            <person name="Edwards D."/>
            <person name="Zhou Y."/>
            <person name="Hua W."/>
            <person name="Sharpe A.G."/>
            <person name="Paterson A.H."/>
            <person name="Guan C."/>
            <person name="Wincker P."/>
        </authorList>
    </citation>
    <scope>NUCLEOTIDE SEQUENCE [LARGE SCALE GENOMIC DNA]</scope>
    <source>
        <strain evidence="2">cv. Darmor-bzh</strain>
    </source>
</reference>
<dbReference type="PaxDb" id="3708-A0A078IV48"/>
<dbReference type="AlphaFoldDB" id="A0A078IV48"/>
<dbReference type="Gramene" id="CDY53862">
    <property type="protein sequence ID" value="CDY53862"/>
    <property type="gene ID" value="GSBRNA2T00011564001"/>
</dbReference>
<accession>A0A078IV48</accession>